<proteinExistence type="predicted"/>
<accession>A0A2H0N700</accession>
<comment type="caution">
    <text evidence="3">The sequence shown here is derived from an EMBL/GenBank/DDBJ whole genome shotgun (WGS) entry which is preliminary data.</text>
</comment>
<sequence>MLPHDTALSRFMRSFGDMAGKFLYENLYHSSLFSIILYIATIVAFILLAINVTKDEDDRSSYPKVFFMTLLLSLPYKGRPVGFVTVNAFSDLLANSLSDVVNTMFKQDGEFYPPGYVFTSIVDSAGLEYPLDMKRDIRFAIEQCTPTGMTNKEPVRPITPMDLFQFEGKDPLDGQLNFDRTLLASREATYFGKKVNCDSFHHGLINKMVSYAEESKKNTVENTNVPVMKSSKDQESTSQPKPNGILGAVSSKIAVANGWWNVTKELAQGGGGNELNQYMLKSVSDRNVIQGYYMRGNMYFSDALSGAKRGLGTTGVSDILDLAKEYREKMFDMPYLLSTVFILMQLSYTIVAFIPFITGNFKWVRLWSGAFISLKASVWLLVLARVVFNQIVLRQAQIGSMGSSGGSSIVNSSNMADLSGMTSEVLRMTENYLLVEKAILGMLLVGIPGSSLFVSRAMKQGKIGSLMSGGKGMIKEFGKATIQEGLKSGYKGTKDSTGNIQPSALYRMSKGVGGTVASVSAKGAVTTSAVKNGLISTGAKLNPKVALVMAGASVSSGAKKFFGFSSKGNSNDA</sequence>
<organism evidence="3 4">
    <name type="scientific">Candidatus Liptonbacteria bacterium CG11_big_fil_rev_8_21_14_0_20_35_14</name>
    <dbReference type="NCBI Taxonomy" id="1974634"/>
    <lineage>
        <taxon>Bacteria</taxon>
        <taxon>Candidatus Liptoniibacteriota</taxon>
    </lineage>
</organism>
<keyword evidence="2" id="KW-1133">Transmembrane helix</keyword>
<gene>
    <name evidence="3" type="ORF">COV57_03055</name>
</gene>
<dbReference type="Proteomes" id="UP000229893">
    <property type="component" value="Unassembled WGS sequence"/>
</dbReference>
<evidence type="ECO:0000313" key="4">
    <source>
        <dbReference type="Proteomes" id="UP000229893"/>
    </source>
</evidence>
<feature type="region of interest" description="Disordered" evidence="1">
    <location>
        <begin position="220"/>
        <end position="243"/>
    </location>
</feature>
<protein>
    <submittedName>
        <fullName evidence="3">Uncharacterized protein</fullName>
    </submittedName>
</protein>
<feature type="transmembrane region" description="Helical" evidence="2">
    <location>
        <begin position="27"/>
        <end position="50"/>
    </location>
</feature>
<evidence type="ECO:0000256" key="2">
    <source>
        <dbReference type="SAM" id="Phobius"/>
    </source>
</evidence>
<feature type="transmembrane region" description="Helical" evidence="2">
    <location>
        <begin position="335"/>
        <end position="358"/>
    </location>
</feature>
<name>A0A2H0N700_9BACT</name>
<keyword evidence="2" id="KW-0472">Membrane</keyword>
<keyword evidence="2" id="KW-0812">Transmembrane</keyword>
<dbReference type="AlphaFoldDB" id="A0A2H0N700"/>
<reference evidence="3 4" key="1">
    <citation type="submission" date="2017-09" db="EMBL/GenBank/DDBJ databases">
        <title>Depth-based differentiation of microbial function through sediment-hosted aquifers and enrichment of novel symbionts in the deep terrestrial subsurface.</title>
        <authorList>
            <person name="Probst A.J."/>
            <person name="Ladd B."/>
            <person name="Jarett J.K."/>
            <person name="Geller-Mcgrath D.E."/>
            <person name="Sieber C.M."/>
            <person name="Emerson J.B."/>
            <person name="Anantharaman K."/>
            <person name="Thomas B.C."/>
            <person name="Malmstrom R."/>
            <person name="Stieglmeier M."/>
            <person name="Klingl A."/>
            <person name="Woyke T."/>
            <person name="Ryan C.M."/>
            <person name="Banfield J.F."/>
        </authorList>
    </citation>
    <scope>NUCLEOTIDE SEQUENCE [LARGE SCALE GENOMIC DNA]</scope>
    <source>
        <strain evidence="3">CG11_big_fil_rev_8_21_14_0_20_35_14</strain>
    </source>
</reference>
<evidence type="ECO:0000313" key="3">
    <source>
        <dbReference type="EMBL" id="PIR04674.1"/>
    </source>
</evidence>
<dbReference type="EMBL" id="PCWO01000045">
    <property type="protein sequence ID" value="PIR04674.1"/>
    <property type="molecule type" value="Genomic_DNA"/>
</dbReference>
<feature type="transmembrane region" description="Helical" evidence="2">
    <location>
        <begin position="364"/>
        <end position="388"/>
    </location>
</feature>
<evidence type="ECO:0000256" key="1">
    <source>
        <dbReference type="SAM" id="MobiDB-lite"/>
    </source>
</evidence>